<evidence type="ECO:0000313" key="1">
    <source>
        <dbReference type="EMBL" id="SFT39815.1"/>
    </source>
</evidence>
<organism evidence="1 2">
    <name type="scientific">Pseudovibrio denitrificans</name>
    <dbReference type="NCBI Taxonomy" id="258256"/>
    <lineage>
        <taxon>Bacteria</taxon>
        <taxon>Pseudomonadati</taxon>
        <taxon>Pseudomonadota</taxon>
        <taxon>Alphaproteobacteria</taxon>
        <taxon>Hyphomicrobiales</taxon>
        <taxon>Stappiaceae</taxon>
        <taxon>Pseudovibrio</taxon>
    </lineage>
</organism>
<dbReference type="AlphaFoldDB" id="A0A1I6XN51"/>
<proteinExistence type="predicted"/>
<reference evidence="2" key="1">
    <citation type="submission" date="2016-10" db="EMBL/GenBank/DDBJ databases">
        <authorList>
            <person name="Varghese N."/>
            <person name="Submissions S."/>
        </authorList>
    </citation>
    <scope>NUCLEOTIDE SEQUENCE [LARGE SCALE GENOMIC DNA]</scope>
    <source>
        <strain evidence="2">DSM 17465</strain>
    </source>
</reference>
<dbReference type="Proteomes" id="UP000183371">
    <property type="component" value="Unassembled WGS sequence"/>
</dbReference>
<name>A0A1I6XN51_9HYPH</name>
<dbReference type="RefSeq" id="WP_083416445.1">
    <property type="nucleotide sequence ID" value="NZ_FPBD01000001.1"/>
</dbReference>
<dbReference type="EMBL" id="FPBD01000001">
    <property type="protein sequence ID" value="SFT39815.1"/>
    <property type="molecule type" value="Genomic_DNA"/>
</dbReference>
<gene>
    <name evidence="1" type="ORF">SAMN05444141_101327</name>
</gene>
<keyword evidence="2" id="KW-1185">Reference proteome</keyword>
<sequence>MDFEQQACKGLYLAPNTGDNAGGFAFVVSKIALRKVKLPKRISLKDALTNKAYSGSFIYCPDPLDCDHKKDQQQTLVSGLHEYLEAMRIPRGFMWLPRASTPLPIPEGYQHQRPAFFSINTAGTETTSSLSYPLAPNLTIEFYSAAYIKVSEDEENLQLSEAAIQLGGYLSPDTGSVSKADIRCSGPDRGAIVFDADFERDALHDQWNLGFQWVASDPNTKTGLNGQRFALGTGDNGEREPLPMRLVVDVTDALNNYPTHNRSDPNRCAFYFRPEAETGQGPTLNSFYRTTYGATVALTAITGDSFESTGNPAGLILTPSYEEPSTLHSFIASPQGDFLVCAPAGQGTTKARIMCGLGGTEFLEVPGNDEDLASGARLRFIPNQPAYAPVFPLPKSSPTGRPAPKGAPLKGSYKTSYVEVFPAGSAVESIGDPITYVAQPHGSALHGYDDEIWQENKSLLGTVSPAYTLPPDDTLAFPMFPYSGTDEGDPTYSQCDVALFEKSIIAPTRRKVIAALTSGQSNTNISEVQDTEAEATLTTPLGVIATLQSPTDANHWKEVKLAQIKTPTSSEFAFKELSPKLIEAFQTNQLFLVAANPSELGEAGTTFLNTLNIEDWLIEADVGNSPDFGDYANILIIKGIRGPLYDPKGDPKDNLISNPQKWTQKETFAAPTTNRDATPNPAQLVNVSSWLQDYFKAAQDNPATEYFEDFNQLAADPNWTGVLMLRARIKSPPEQLAGIVAGVRDPAKFYAHHLAIRINQIKTGTDGEKIAIKKQSSVFGLIYYEDPDLLVPKGAASPEPVVPSSNRTYDFILLSLKVLFENSAIKKFSSFAQLSLNKVFGSEVISSQPVIPAGKAKPKGSQYKSLIMKASYQDNNGHPSYTMAAPQPYRFKVNNNILQQTEFTSARMNTISGHDKEQKAQTEPLIRFVFTGFLDFAILKADKKQQVDLFSYGAEKEQISTQTGLGFGNLSLQMSFSQTNPYESQKIIWVSDQLTFDTKNSTPRSSSLVDTMPLQLKGFVSSTSSDKTPASLGYLDVITNANQQGLSKDWNALQFEVSLGTAGDLAGKLGLSADFLLAWSPDSTGDTYKSQSAIHMPGSSNSASLISLQNVLSMSYGPIQLLYTENPNNHESDPKKQYMFVLNEIALKFLGLAKIPPSGATSFYLFSEPDENSKSSDETTGLAWYAVYNNEPPENCKTPAKK</sequence>
<accession>A0A1I6XN51</accession>
<evidence type="ECO:0000313" key="2">
    <source>
        <dbReference type="Proteomes" id="UP000183371"/>
    </source>
</evidence>
<protein>
    <submittedName>
        <fullName evidence="1">Uncharacterized protein</fullName>
    </submittedName>
</protein>